<feature type="transmembrane region" description="Helical" evidence="5">
    <location>
        <begin position="52"/>
        <end position="71"/>
    </location>
</feature>
<keyword evidence="2 5" id="KW-0812">Transmembrane</keyword>
<evidence type="ECO:0000256" key="2">
    <source>
        <dbReference type="ARBA" id="ARBA00022692"/>
    </source>
</evidence>
<dbReference type="EMBL" id="BKZW01000003">
    <property type="protein sequence ID" value="GER91265.1"/>
    <property type="molecule type" value="Genomic_DNA"/>
</dbReference>
<evidence type="ECO:0000256" key="4">
    <source>
        <dbReference type="ARBA" id="ARBA00023136"/>
    </source>
</evidence>
<evidence type="ECO:0000256" key="1">
    <source>
        <dbReference type="ARBA" id="ARBA00004127"/>
    </source>
</evidence>
<feature type="transmembrane region" description="Helical" evidence="5">
    <location>
        <begin position="92"/>
        <end position="112"/>
    </location>
</feature>
<dbReference type="InterPro" id="IPR010652">
    <property type="entry name" value="DUF1232"/>
</dbReference>
<keyword evidence="4 5" id="KW-0472">Membrane</keyword>
<reference evidence="7 8" key="1">
    <citation type="submission" date="2019-10" db="EMBL/GenBank/DDBJ databases">
        <title>Dictyobacter vulcani sp. nov., within the class Ktedonobacteria, isolated from soil of volcanic Mt. Zao.</title>
        <authorList>
            <person name="Zheng Y."/>
            <person name="Wang C.M."/>
            <person name="Sakai Y."/>
            <person name="Abe K."/>
            <person name="Yokota A."/>
            <person name="Yabe S."/>
        </authorList>
    </citation>
    <scope>NUCLEOTIDE SEQUENCE [LARGE SCALE GENOMIC DNA]</scope>
    <source>
        <strain evidence="7 8">W12</strain>
    </source>
</reference>
<evidence type="ECO:0000256" key="5">
    <source>
        <dbReference type="SAM" id="Phobius"/>
    </source>
</evidence>
<accession>A0A5J4KTN9</accession>
<dbReference type="Proteomes" id="UP000326912">
    <property type="component" value="Unassembled WGS sequence"/>
</dbReference>
<evidence type="ECO:0000256" key="3">
    <source>
        <dbReference type="ARBA" id="ARBA00022989"/>
    </source>
</evidence>
<comment type="caution">
    <text evidence="7">The sequence shown here is derived from an EMBL/GenBank/DDBJ whole genome shotgun (WGS) entry which is preliminary data.</text>
</comment>
<feature type="transmembrane region" description="Helical" evidence="5">
    <location>
        <begin position="20"/>
        <end position="40"/>
    </location>
</feature>
<sequence>MKKDILALTVAYKDPRVPWYARVLIVGILGYAFSPIDLIPDFIPVIGLLDDLILLPLGIMLAIKLIPPIVMQESRLQAERMLEQRKPSSWRGALVIILIWLLCASLVVLWFLRWH</sequence>
<name>A0A5J4KTN9_9CHLR</name>
<dbReference type="AlphaFoldDB" id="A0A5J4KTN9"/>
<dbReference type="RefSeq" id="WP_151758921.1">
    <property type="nucleotide sequence ID" value="NZ_BKZW01000003.1"/>
</dbReference>
<proteinExistence type="predicted"/>
<keyword evidence="3 5" id="KW-1133">Transmembrane helix</keyword>
<dbReference type="GO" id="GO:0012505">
    <property type="term" value="C:endomembrane system"/>
    <property type="evidence" value="ECO:0007669"/>
    <property type="project" value="UniProtKB-SubCell"/>
</dbReference>
<feature type="domain" description="DUF1232" evidence="6">
    <location>
        <begin position="21"/>
        <end position="57"/>
    </location>
</feature>
<evidence type="ECO:0000313" key="7">
    <source>
        <dbReference type="EMBL" id="GER91265.1"/>
    </source>
</evidence>
<dbReference type="Pfam" id="PF06803">
    <property type="entry name" value="DUF1232"/>
    <property type="match status" value="1"/>
</dbReference>
<keyword evidence="8" id="KW-1185">Reference proteome</keyword>
<gene>
    <name evidence="7" type="ORF">KDW_54270</name>
</gene>
<evidence type="ECO:0000259" key="6">
    <source>
        <dbReference type="Pfam" id="PF06803"/>
    </source>
</evidence>
<evidence type="ECO:0000313" key="8">
    <source>
        <dbReference type="Proteomes" id="UP000326912"/>
    </source>
</evidence>
<organism evidence="7 8">
    <name type="scientific">Dictyobacter vulcani</name>
    <dbReference type="NCBI Taxonomy" id="2607529"/>
    <lineage>
        <taxon>Bacteria</taxon>
        <taxon>Bacillati</taxon>
        <taxon>Chloroflexota</taxon>
        <taxon>Ktedonobacteria</taxon>
        <taxon>Ktedonobacterales</taxon>
        <taxon>Dictyobacteraceae</taxon>
        <taxon>Dictyobacter</taxon>
    </lineage>
</organism>
<comment type="subcellular location">
    <subcellularLocation>
        <location evidence="1">Endomembrane system</location>
        <topology evidence="1">Multi-pass membrane protein</topology>
    </subcellularLocation>
</comment>
<protein>
    <recommendedName>
        <fullName evidence="6">DUF1232 domain-containing protein</fullName>
    </recommendedName>
</protein>